<evidence type="ECO:0000256" key="3">
    <source>
        <dbReference type="ARBA" id="ARBA00022526"/>
    </source>
</evidence>
<dbReference type="RefSeq" id="WP_338601113.1">
    <property type="nucleotide sequence ID" value="NZ_AP028679.1"/>
</dbReference>
<gene>
    <name evidence="7 10" type="primary">zwf</name>
    <name evidence="10" type="ORF">FAK_30160</name>
</gene>
<evidence type="ECO:0000256" key="1">
    <source>
        <dbReference type="ARBA" id="ARBA00004937"/>
    </source>
</evidence>
<dbReference type="Pfam" id="PF00479">
    <property type="entry name" value="G6PD_N"/>
    <property type="match status" value="1"/>
</dbReference>
<dbReference type="GO" id="GO:0005829">
    <property type="term" value="C:cytosol"/>
    <property type="evidence" value="ECO:0007669"/>
    <property type="project" value="TreeGrafter"/>
</dbReference>
<evidence type="ECO:0000259" key="8">
    <source>
        <dbReference type="Pfam" id="PF00479"/>
    </source>
</evidence>
<feature type="binding site" evidence="7">
    <location>
        <begin position="93"/>
        <end position="94"/>
    </location>
    <ligand>
        <name>NADP(+)</name>
        <dbReference type="ChEBI" id="CHEBI:58349"/>
    </ligand>
</feature>
<dbReference type="PRINTS" id="PR00079">
    <property type="entry name" value="G6PDHDRGNASE"/>
</dbReference>
<evidence type="ECO:0000256" key="2">
    <source>
        <dbReference type="ARBA" id="ARBA00009975"/>
    </source>
</evidence>
<dbReference type="Gene3D" id="3.30.360.10">
    <property type="entry name" value="Dihydrodipicolinate Reductase, domain 2"/>
    <property type="match status" value="1"/>
</dbReference>
<evidence type="ECO:0000313" key="11">
    <source>
        <dbReference type="Proteomes" id="UP001366166"/>
    </source>
</evidence>
<dbReference type="InterPro" id="IPR022674">
    <property type="entry name" value="G6P_DH_NAD-bd"/>
</dbReference>
<dbReference type="Proteomes" id="UP001366166">
    <property type="component" value="Chromosome"/>
</dbReference>
<comment type="caution">
    <text evidence="7">Lacks conserved residue(s) required for the propagation of feature annotation.</text>
</comment>
<dbReference type="GO" id="GO:0050661">
    <property type="term" value="F:NADP binding"/>
    <property type="evidence" value="ECO:0007669"/>
    <property type="project" value="UniProtKB-UniRule"/>
</dbReference>
<dbReference type="InterPro" id="IPR022675">
    <property type="entry name" value="G6P_DH_C"/>
</dbReference>
<keyword evidence="11" id="KW-1185">Reference proteome</keyword>
<dbReference type="InterPro" id="IPR036291">
    <property type="entry name" value="NAD(P)-bd_dom_sf"/>
</dbReference>
<dbReference type="GO" id="GO:0009051">
    <property type="term" value="P:pentose-phosphate shunt, oxidative branch"/>
    <property type="evidence" value="ECO:0007669"/>
    <property type="project" value="TreeGrafter"/>
</dbReference>
<feature type="active site" description="Proton acceptor" evidence="7">
    <location>
        <position position="248"/>
    </location>
</feature>
<dbReference type="PIRSF" id="PIRSF000110">
    <property type="entry name" value="G6PD"/>
    <property type="match status" value="1"/>
</dbReference>
<sequence length="518" mass="59874">MSRQERPEPTIFTIFGAAGDLAWRKLVPAIYDLFRDGWLPDKFSIMGIGHLHTKKSQYLDHLREGVEQFSRHGKPGKESWENFVSHLDFLEADLEQKQAYQDLSDELERIEKDWGDKAQRVFYLAMPPAMMAPITEGLAKARLNQRREHARIVVEKPFGSDLESARELNRLLGRLFDEKQIFRIDHFLGKETVQNILAFRLANAMFEPIWNRHYIDHVQINVAEKLGVEHRGHYYDKAGALRDMIQNHLLQILCLVAMEAPITFDDNEVRNKKVDVLHAIRDIPPSQVHEYAVRGQYGGGWLQGEHVPGYRQEPNVDPESLTETYAAVKLYVDNWRWQGVPFYLRTGKRLSDRITEVSIQFRPVPHQTFPARALLDRQPNRLIIAIQPEEGILLRFESKQPGPSLHLTPVMMQFFYKEAFREEPVDAYETLLLDIMNGDATLFMRADQAEAAWGVIQPILDVWAEQRPTDFPNYQAGTWGPEQAEVLIAKDGRTWTLPTILQCQEDIAMCRVHSVDDS</sequence>
<evidence type="ECO:0000256" key="6">
    <source>
        <dbReference type="ARBA" id="ARBA00023277"/>
    </source>
</evidence>
<evidence type="ECO:0000256" key="4">
    <source>
        <dbReference type="ARBA" id="ARBA00022857"/>
    </source>
</evidence>
<dbReference type="InterPro" id="IPR001282">
    <property type="entry name" value="G6P_DH"/>
</dbReference>
<dbReference type="HAMAP" id="MF_00966">
    <property type="entry name" value="G6PD"/>
    <property type="match status" value="1"/>
</dbReference>
<dbReference type="EC" id="1.1.1.49" evidence="7"/>
<feature type="binding site" evidence="7">
    <location>
        <position position="186"/>
    </location>
    <ligand>
        <name>substrate</name>
    </ligand>
</feature>
<keyword evidence="5 7" id="KW-0560">Oxidoreductase</keyword>
<dbReference type="SUPFAM" id="SSF51735">
    <property type="entry name" value="NAD(P)-binding Rossmann-fold domains"/>
    <property type="match status" value="1"/>
</dbReference>
<protein>
    <recommendedName>
        <fullName evidence="7">Glucose-6-phosphate 1-dehydrogenase</fullName>
        <shortName evidence="7">G6PD</shortName>
        <ecNumber evidence="7">1.1.1.49</ecNumber>
    </recommendedName>
</protein>
<dbReference type="SUPFAM" id="SSF55347">
    <property type="entry name" value="Glyceraldehyde-3-phosphate dehydrogenase-like, C-terminal domain"/>
    <property type="match status" value="1"/>
</dbReference>
<dbReference type="PANTHER" id="PTHR23429">
    <property type="entry name" value="GLUCOSE-6-PHOSPHATE 1-DEHYDROGENASE G6PD"/>
    <property type="match status" value="1"/>
</dbReference>
<comment type="similarity">
    <text evidence="2 7">Belongs to the glucose-6-phosphate dehydrogenase family.</text>
</comment>
<feature type="binding site" evidence="7">
    <location>
        <position position="156"/>
    </location>
    <ligand>
        <name>NADP(+)</name>
        <dbReference type="ChEBI" id="CHEBI:58349"/>
    </ligand>
</feature>
<keyword evidence="4 7" id="KW-0521">NADP</keyword>
<name>A0AAU9EIX9_9BACT</name>
<comment type="pathway">
    <text evidence="1 7">Carbohydrate degradation; pentose phosphate pathway; D-ribulose 5-phosphate from D-glucose 6-phosphate (oxidative stage): step 1/3.</text>
</comment>
<organism evidence="10 11">
    <name type="scientific">Desulfoferula mesophila</name>
    <dbReference type="NCBI Taxonomy" id="3058419"/>
    <lineage>
        <taxon>Bacteria</taxon>
        <taxon>Pseudomonadati</taxon>
        <taxon>Thermodesulfobacteriota</taxon>
        <taxon>Desulfarculia</taxon>
        <taxon>Desulfarculales</taxon>
        <taxon>Desulfarculaceae</taxon>
        <taxon>Desulfoferula</taxon>
    </lineage>
</organism>
<dbReference type="PROSITE" id="PS00069">
    <property type="entry name" value="G6P_DEHYDROGENASE"/>
    <property type="match status" value="1"/>
</dbReference>
<reference evidence="11" key="1">
    <citation type="journal article" date="2023" name="Arch. Microbiol.">
        <title>Desulfoferula mesophilus gen. nov. sp. nov., a mesophilic sulfate-reducing bacterium isolated from a brackish lake sediment.</title>
        <authorList>
            <person name="Watanabe T."/>
            <person name="Yabe T."/>
            <person name="Tsuji J.M."/>
            <person name="Fukui M."/>
        </authorList>
    </citation>
    <scope>NUCLEOTIDE SEQUENCE [LARGE SCALE GENOMIC DNA]</scope>
    <source>
        <strain evidence="11">12FAK</strain>
    </source>
</reference>
<evidence type="ECO:0000259" key="9">
    <source>
        <dbReference type="Pfam" id="PF02781"/>
    </source>
</evidence>
<dbReference type="InterPro" id="IPR019796">
    <property type="entry name" value="G6P_DH_AS"/>
</dbReference>
<dbReference type="AlphaFoldDB" id="A0AAU9EIX9"/>
<evidence type="ECO:0000256" key="5">
    <source>
        <dbReference type="ARBA" id="ARBA00023002"/>
    </source>
</evidence>
<feature type="binding site" evidence="7">
    <location>
        <position position="348"/>
    </location>
    <ligand>
        <name>substrate</name>
    </ligand>
</feature>
<dbReference type="GO" id="GO:0006006">
    <property type="term" value="P:glucose metabolic process"/>
    <property type="evidence" value="ECO:0007669"/>
    <property type="project" value="UniProtKB-KW"/>
</dbReference>
<keyword evidence="6 7" id="KW-0119">Carbohydrate metabolism</keyword>
<dbReference type="PANTHER" id="PTHR23429:SF0">
    <property type="entry name" value="GLUCOSE-6-PHOSPHATE 1-DEHYDROGENASE"/>
    <property type="match status" value="1"/>
</dbReference>
<accession>A0AAU9EIX9</accession>
<proteinExistence type="inferred from homology"/>
<dbReference type="GO" id="GO:0004345">
    <property type="term" value="F:glucose-6-phosphate dehydrogenase activity"/>
    <property type="evidence" value="ECO:0007669"/>
    <property type="project" value="UniProtKB-UniRule"/>
</dbReference>
<dbReference type="NCBIfam" id="NF009492">
    <property type="entry name" value="PRK12853.1-3"/>
    <property type="match status" value="1"/>
</dbReference>
<evidence type="ECO:0000256" key="7">
    <source>
        <dbReference type="HAMAP-Rule" id="MF_00966"/>
    </source>
</evidence>
<comment type="function">
    <text evidence="7">Catalyzes the oxidation of glucose 6-phosphate to 6-phosphogluconolactone.</text>
</comment>
<keyword evidence="3 7" id="KW-0313">Glucose metabolism</keyword>
<dbReference type="Gene3D" id="3.40.50.720">
    <property type="entry name" value="NAD(P)-binding Rossmann-like Domain"/>
    <property type="match status" value="1"/>
</dbReference>
<feature type="binding site" evidence="7">
    <location>
        <position position="190"/>
    </location>
    <ligand>
        <name>substrate</name>
    </ligand>
</feature>
<dbReference type="Pfam" id="PF02781">
    <property type="entry name" value="G6PD_C"/>
    <property type="match status" value="1"/>
</dbReference>
<feature type="binding site" evidence="7">
    <location>
        <position position="243"/>
    </location>
    <ligand>
        <name>substrate</name>
    </ligand>
</feature>
<comment type="catalytic activity">
    <reaction evidence="7">
        <text>D-glucose 6-phosphate + NADP(+) = 6-phospho-D-glucono-1,5-lactone + NADPH + H(+)</text>
        <dbReference type="Rhea" id="RHEA:15841"/>
        <dbReference type="ChEBI" id="CHEBI:15378"/>
        <dbReference type="ChEBI" id="CHEBI:57783"/>
        <dbReference type="ChEBI" id="CHEBI:57955"/>
        <dbReference type="ChEBI" id="CHEBI:58349"/>
        <dbReference type="ChEBI" id="CHEBI:61548"/>
        <dbReference type="EC" id="1.1.1.49"/>
    </reaction>
</comment>
<dbReference type="EMBL" id="AP028679">
    <property type="protein sequence ID" value="BEQ15950.1"/>
    <property type="molecule type" value="Genomic_DNA"/>
</dbReference>
<dbReference type="KEGG" id="dmp:FAK_30160"/>
<feature type="domain" description="Glucose-6-phosphate dehydrogenase NAD-binding" evidence="8">
    <location>
        <begin position="14"/>
        <end position="195"/>
    </location>
</feature>
<feature type="domain" description="Glucose-6-phosphate dehydrogenase C-terminal" evidence="9">
    <location>
        <begin position="197"/>
        <end position="495"/>
    </location>
</feature>
<evidence type="ECO:0000313" key="10">
    <source>
        <dbReference type="EMBL" id="BEQ15950.1"/>
    </source>
</evidence>
<feature type="binding site" evidence="7">
    <location>
        <position position="224"/>
    </location>
    <ligand>
        <name>substrate</name>
    </ligand>
</feature>
<dbReference type="NCBIfam" id="TIGR00871">
    <property type="entry name" value="zwf"/>
    <property type="match status" value="1"/>
</dbReference>